<keyword evidence="11 12" id="KW-0472">Membrane</keyword>
<accession>A0A813LYH7</accession>
<dbReference type="AlphaFoldDB" id="A0A813LYH7"/>
<evidence type="ECO:0000256" key="2">
    <source>
        <dbReference type="ARBA" id="ARBA00006375"/>
    </source>
</evidence>
<dbReference type="GO" id="GO:0055085">
    <property type="term" value="P:transmembrane transport"/>
    <property type="evidence" value="ECO:0007669"/>
    <property type="project" value="InterPro"/>
</dbReference>
<feature type="domain" description="EF-hand" evidence="15">
    <location>
        <begin position="2"/>
        <end position="37"/>
    </location>
</feature>
<keyword evidence="5" id="KW-0479">Metal-binding</keyword>
<dbReference type="PROSITE" id="PS00018">
    <property type="entry name" value="EF_HAND_1"/>
    <property type="match status" value="2"/>
</dbReference>
<evidence type="ECO:0000256" key="10">
    <source>
        <dbReference type="ARBA" id="ARBA00023128"/>
    </source>
</evidence>
<keyword evidence="9 14" id="KW-1133">Transmembrane helix</keyword>
<feature type="transmembrane region" description="Helical" evidence="14">
    <location>
        <begin position="333"/>
        <end position="355"/>
    </location>
</feature>
<evidence type="ECO:0000256" key="8">
    <source>
        <dbReference type="ARBA" id="ARBA00022837"/>
    </source>
</evidence>
<proteinExistence type="inferred from homology"/>
<sequence>MSDNSEIRDLFELLDKNKDGRIDFNELNEYFLQQNRNVLGINSVNSHHEQTKKVFDLMTKNSKNSIDLDFRDFVDYVTRIDKKMEIIFKNLDFDNNGNIDRDEVRKGFENLGIILNDAQVDQLLKYLDKNNSLVIDWKEWRDFFRFAPHDKIEEALRYWRTQTFVDYADQAIPNDYTKKEKKSGFWLRNLVAGGLAGAISRTCTAPLDRIRIFLQVHGAETKIGIIDAAKNMIKEGGIRSLWRGNLINVLKITPESALKFTAYEQIKILMGKEGEQLPTFQKFISGTLAGFIAQSTIYPMEVLKTRLALRKTGEFNGISDCIRKIYKTDGLKAFYRGYLMNTLGIAGVGIDLAIYETLKNKYQNLYPENPQPSVLALLFIANTSSTTAMLSTYPLFLIRTKMQSSSNTKDGILSIAKKVYATNGVLGFYKGSLANLAKVAPAASIGYISYEQVSKYLGLKK</sequence>
<dbReference type="PROSITE" id="PS50222">
    <property type="entry name" value="EF_HAND_2"/>
    <property type="match status" value="3"/>
</dbReference>
<dbReference type="InterPro" id="IPR002067">
    <property type="entry name" value="MCP"/>
</dbReference>
<feature type="transmembrane region" description="Helical" evidence="14">
    <location>
        <begin position="375"/>
        <end position="398"/>
    </location>
</feature>
<dbReference type="InterPro" id="IPR018108">
    <property type="entry name" value="MCP_transmembrane"/>
</dbReference>
<feature type="domain" description="EF-hand" evidence="15">
    <location>
        <begin position="79"/>
        <end position="114"/>
    </location>
</feature>
<dbReference type="InterPro" id="IPR002048">
    <property type="entry name" value="EF_hand_dom"/>
</dbReference>
<evidence type="ECO:0000259" key="15">
    <source>
        <dbReference type="PROSITE" id="PS50222"/>
    </source>
</evidence>
<evidence type="ECO:0000256" key="3">
    <source>
        <dbReference type="ARBA" id="ARBA00022448"/>
    </source>
</evidence>
<keyword evidence="10" id="KW-0496">Mitochondrion</keyword>
<name>A0A813LYH7_9BILA</name>
<evidence type="ECO:0000256" key="7">
    <source>
        <dbReference type="ARBA" id="ARBA00022792"/>
    </source>
</evidence>
<evidence type="ECO:0000313" key="16">
    <source>
        <dbReference type="EMBL" id="CAF0711259.1"/>
    </source>
</evidence>
<dbReference type="OrthoDB" id="270584at2759"/>
<dbReference type="EMBL" id="CAJNOC010000063">
    <property type="protein sequence ID" value="CAF0711259.1"/>
    <property type="molecule type" value="Genomic_DNA"/>
</dbReference>
<dbReference type="PROSITE" id="PS50920">
    <property type="entry name" value="SOLCAR"/>
    <property type="match status" value="3"/>
</dbReference>
<dbReference type="InterPro" id="IPR018247">
    <property type="entry name" value="EF_Hand_1_Ca_BS"/>
</dbReference>
<evidence type="ECO:0000256" key="12">
    <source>
        <dbReference type="PROSITE-ProRule" id="PRU00282"/>
    </source>
</evidence>
<evidence type="ECO:0000256" key="11">
    <source>
        <dbReference type="ARBA" id="ARBA00023136"/>
    </source>
</evidence>
<dbReference type="InterPro" id="IPR023395">
    <property type="entry name" value="MCP_dom_sf"/>
</dbReference>
<reference evidence="16" key="1">
    <citation type="submission" date="2021-02" db="EMBL/GenBank/DDBJ databases">
        <authorList>
            <person name="Nowell W R."/>
        </authorList>
    </citation>
    <scope>NUCLEOTIDE SEQUENCE</scope>
    <source>
        <strain evidence="16">Ploen Becks lab</strain>
    </source>
</reference>
<dbReference type="Pfam" id="PF00153">
    <property type="entry name" value="Mito_carr"/>
    <property type="match status" value="3"/>
</dbReference>
<feature type="repeat" description="Solcar" evidence="12">
    <location>
        <begin position="184"/>
        <end position="269"/>
    </location>
</feature>
<dbReference type="SUPFAM" id="SSF47473">
    <property type="entry name" value="EF-hand"/>
    <property type="match status" value="1"/>
</dbReference>
<dbReference type="Proteomes" id="UP000663879">
    <property type="component" value="Unassembled WGS sequence"/>
</dbReference>
<keyword evidence="17" id="KW-1185">Reference proteome</keyword>
<feature type="repeat" description="Solcar" evidence="12">
    <location>
        <begin position="277"/>
        <end position="361"/>
    </location>
</feature>
<evidence type="ECO:0000313" key="17">
    <source>
        <dbReference type="Proteomes" id="UP000663879"/>
    </source>
</evidence>
<dbReference type="FunFam" id="1.50.40.10:FF:000003">
    <property type="entry name" value="Putative calcium-binding mitochondrial carrier protein scamc-2"/>
    <property type="match status" value="1"/>
</dbReference>
<dbReference type="PRINTS" id="PR00926">
    <property type="entry name" value="MITOCARRIER"/>
</dbReference>
<dbReference type="Gene3D" id="1.10.238.10">
    <property type="entry name" value="EF-hand"/>
    <property type="match status" value="2"/>
</dbReference>
<evidence type="ECO:0000256" key="6">
    <source>
        <dbReference type="ARBA" id="ARBA00022737"/>
    </source>
</evidence>
<dbReference type="CDD" id="cd00051">
    <property type="entry name" value="EFh"/>
    <property type="match status" value="1"/>
</dbReference>
<feature type="domain" description="EF-hand" evidence="15">
    <location>
        <begin position="115"/>
        <end position="150"/>
    </location>
</feature>
<feature type="repeat" description="Solcar" evidence="12">
    <location>
        <begin position="372"/>
        <end position="456"/>
    </location>
</feature>
<keyword evidence="6" id="KW-0677">Repeat</keyword>
<gene>
    <name evidence="16" type="ORF">OXX778_LOCUS1077</name>
</gene>
<dbReference type="PANTHER" id="PTHR24089">
    <property type="entry name" value="SOLUTE CARRIER FAMILY 25"/>
    <property type="match status" value="1"/>
</dbReference>
<dbReference type="SUPFAM" id="SSF103506">
    <property type="entry name" value="Mitochondrial carrier"/>
    <property type="match status" value="1"/>
</dbReference>
<evidence type="ECO:0000256" key="14">
    <source>
        <dbReference type="SAM" id="Phobius"/>
    </source>
</evidence>
<keyword evidence="8" id="KW-0106">Calcium</keyword>
<dbReference type="FunFam" id="1.10.238.10:FF:000028">
    <property type="entry name" value="Putative calcium-binding mitochondrial carrier protein scamc-2"/>
    <property type="match status" value="1"/>
</dbReference>
<evidence type="ECO:0000256" key="13">
    <source>
        <dbReference type="RuleBase" id="RU000488"/>
    </source>
</evidence>
<comment type="subcellular location">
    <subcellularLocation>
        <location evidence="1">Mitochondrion inner membrane</location>
        <topology evidence="1">Multi-pass membrane protein</topology>
    </subcellularLocation>
</comment>
<dbReference type="Pfam" id="PF13202">
    <property type="entry name" value="EF-hand_5"/>
    <property type="match status" value="1"/>
</dbReference>
<evidence type="ECO:0000256" key="4">
    <source>
        <dbReference type="ARBA" id="ARBA00022692"/>
    </source>
</evidence>
<dbReference type="InterPro" id="IPR011992">
    <property type="entry name" value="EF-hand-dom_pair"/>
</dbReference>
<evidence type="ECO:0000256" key="1">
    <source>
        <dbReference type="ARBA" id="ARBA00004448"/>
    </source>
</evidence>
<comment type="similarity">
    <text evidence="2 13">Belongs to the mitochondrial carrier (TC 2.A.29) family.</text>
</comment>
<dbReference type="Pfam" id="PF13499">
    <property type="entry name" value="EF-hand_7"/>
    <property type="match status" value="1"/>
</dbReference>
<keyword evidence="3 13" id="KW-0813">Transport</keyword>
<organism evidence="16 17">
    <name type="scientific">Brachionus calyciflorus</name>
    <dbReference type="NCBI Taxonomy" id="104777"/>
    <lineage>
        <taxon>Eukaryota</taxon>
        <taxon>Metazoa</taxon>
        <taxon>Spiralia</taxon>
        <taxon>Gnathifera</taxon>
        <taxon>Rotifera</taxon>
        <taxon>Eurotatoria</taxon>
        <taxon>Monogononta</taxon>
        <taxon>Pseudotrocha</taxon>
        <taxon>Ploima</taxon>
        <taxon>Brachionidae</taxon>
        <taxon>Brachionus</taxon>
    </lineage>
</organism>
<keyword evidence="7" id="KW-0999">Mitochondrion inner membrane</keyword>
<dbReference type="GO" id="GO:0005509">
    <property type="term" value="F:calcium ion binding"/>
    <property type="evidence" value="ECO:0007669"/>
    <property type="project" value="InterPro"/>
</dbReference>
<comment type="caution">
    <text evidence="16">The sequence shown here is derived from an EMBL/GenBank/DDBJ whole genome shotgun (WGS) entry which is preliminary data.</text>
</comment>
<evidence type="ECO:0000256" key="9">
    <source>
        <dbReference type="ARBA" id="ARBA00022989"/>
    </source>
</evidence>
<protein>
    <recommendedName>
        <fullName evidence="15">EF-hand domain-containing protein</fullName>
    </recommendedName>
</protein>
<keyword evidence="4 12" id="KW-0812">Transmembrane</keyword>
<dbReference type="SMART" id="SM00054">
    <property type="entry name" value="EFh"/>
    <property type="match status" value="3"/>
</dbReference>
<evidence type="ECO:0000256" key="5">
    <source>
        <dbReference type="ARBA" id="ARBA00022723"/>
    </source>
</evidence>
<dbReference type="GO" id="GO:0005743">
    <property type="term" value="C:mitochondrial inner membrane"/>
    <property type="evidence" value="ECO:0007669"/>
    <property type="project" value="UniProtKB-SubCell"/>
</dbReference>
<dbReference type="Gene3D" id="1.50.40.10">
    <property type="entry name" value="Mitochondrial carrier domain"/>
    <property type="match status" value="1"/>
</dbReference>